<dbReference type="EMBL" id="AMWN01000008">
    <property type="protein sequence ID" value="EXJ80185.1"/>
    <property type="molecule type" value="Genomic_DNA"/>
</dbReference>
<feature type="region of interest" description="Disordered" evidence="1">
    <location>
        <begin position="348"/>
        <end position="368"/>
    </location>
</feature>
<evidence type="ECO:0000256" key="1">
    <source>
        <dbReference type="SAM" id="MobiDB-lite"/>
    </source>
</evidence>
<dbReference type="AlphaFoldDB" id="W9XS65"/>
<dbReference type="HOGENOM" id="CLU_487434_0_0_1"/>
<dbReference type="OrthoDB" id="10648362at2759"/>
<gene>
    <name evidence="3" type="ORF">A1O1_08327</name>
</gene>
<dbReference type="Proteomes" id="UP000019484">
    <property type="component" value="Unassembled WGS sequence"/>
</dbReference>
<sequence>MADKFLGLLLLFMCASRTNSCDFEQLSILGLQWVHKRSPSLSTMKAGPAWYWTSRNHPSHVPSASLSHDCETDMFNHGHGRKQCVRHIGPPTCSQWLDGAFAGSPFRPAFGDSPVQSVYSTPAIQQDDTGDHVNGVPSSPTQRHSTDPEPASTWSSQSPPHASPEQRRPPSLAEPFSDSEESGSLRQDSPNHEVHGAATGAVVVHGQGHQVAIPGRSGPGALLAASLNPDSEPFVPTGSSSDRFTQPDCPRENIRTNQHGPQIGPHLALVPRCRSREVLTTTPPPASLQNYICSLPLPQGRGHASSLFHNTELELMHHHLPFEHIPLRFTMSPPASLPVSPDHGLMMTSHRGSSSASSISSVSLSDDDTKSNAFRENECYQAQNEELAALVKDSIPLPLHSLEKTVPPAATLEYPRLQALNPWVPSSSHPTSTIEPSFVPVSAALMAPRRQYQFFNPINGFIPGYVPPCGMRPPPGLFPIAYTNGISCHCIQDAEVSSSAPRQVLATFHTNGGWRPAAPGTFTTSRFGAIGEHLAPSNVPQNHICAGQAGEVPLRGWMG</sequence>
<feature type="signal peptide" evidence="2">
    <location>
        <begin position="1"/>
        <end position="20"/>
    </location>
</feature>
<reference evidence="3 4" key="1">
    <citation type="submission" date="2013-03" db="EMBL/GenBank/DDBJ databases">
        <title>The Genome Sequence of Capronia coronata CBS 617.96.</title>
        <authorList>
            <consortium name="The Broad Institute Genomics Platform"/>
            <person name="Cuomo C."/>
            <person name="de Hoog S."/>
            <person name="Gorbushina A."/>
            <person name="Walker B."/>
            <person name="Young S.K."/>
            <person name="Zeng Q."/>
            <person name="Gargeya S."/>
            <person name="Fitzgerald M."/>
            <person name="Haas B."/>
            <person name="Abouelleil A."/>
            <person name="Allen A.W."/>
            <person name="Alvarado L."/>
            <person name="Arachchi H.M."/>
            <person name="Berlin A.M."/>
            <person name="Chapman S.B."/>
            <person name="Gainer-Dewar J."/>
            <person name="Goldberg J."/>
            <person name="Griggs A."/>
            <person name="Gujja S."/>
            <person name="Hansen M."/>
            <person name="Howarth C."/>
            <person name="Imamovic A."/>
            <person name="Ireland A."/>
            <person name="Larimer J."/>
            <person name="McCowan C."/>
            <person name="Murphy C."/>
            <person name="Pearson M."/>
            <person name="Poon T.W."/>
            <person name="Priest M."/>
            <person name="Roberts A."/>
            <person name="Saif S."/>
            <person name="Shea T."/>
            <person name="Sisk P."/>
            <person name="Sykes S."/>
            <person name="Wortman J."/>
            <person name="Nusbaum C."/>
            <person name="Birren B."/>
        </authorList>
    </citation>
    <scope>NUCLEOTIDE SEQUENCE [LARGE SCALE GENOMIC DNA]</scope>
    <source>
        <strain evidence="3 4">CBS 617.96</strain>
    </source>
</reference>
<name>W9XS65_9EURO</name>
<keyword evidence="2" id="KW-0732">Signal</keyword>
<dbReference type="GeneID" id="19163178"/>
<feature type="region of interest" description="Disordered" evidence="1">
    <location>
        <begin position="123"/>
        <end position="193"/>
    </location>
</feature>
<comment type="caution">
    <text evidence="3">The sequence shown here is derived from an EMBL/GenBank/DDBJ whole genome shotgun (WGS) entry which is preliminary data.</text>
</comment>
<accession>W9XS65</accession>
<evidence type="ECO:0000313" key="3">
    <source>
        <dbReference type="EMBL" id="EXJ80185.1"/>
    </source>
</evidence>
<keyword evidence="4" id="KW-1185">Reference proteome</keyword>
<organism evidence="3 4">
    <name type="scientific">Capronia coronata CBS 617.96</name>
    <dbReference type="NCBI Taxonomy" id="1182541"/>
    <lineage>
        <taxon>Eukaryota</taxon>
        <taxon>Fungi</taxon>
        <taxon>Dikarya</taxon>
        <taxon>Ascomycota</taxon>
        <taxon>Pezizomycotina</taxon>
        <taxon>Eurotiomycetes</taxon>
        <taxon>Chaetothyriomycetidae</taxon>
        <taxon>Chaetothyriales</taxon>
        <taxon>Herpotrichiellaceae</taxon>
        <taxon>Capronia</taxon>
    </lineage>
</organism>
<proteinExistence type="predicted"/>
<dbReference type="RefSeq" id="XP_007727379.1">
    <property type="nucleotide sequence ID" value="XM_007729189.1"/>
</dbReference>
<protein>
    <submittedName>
        <fullName evidence="3">Uncharacterized protein</fullName>
    </submittedName>
</protein>
<feature type="chain" id="PRO_5004934323" evidence="2">
    <location>
        <begin position="21"/>
        <end position="559"/>
    </location>
</feature>
<evidence type="ECO:0000313" key="4">
    <source>
        <dbReference type="Proteomes" id="UP000019484"/>
    </source>
</evidence>
<evidence type="ECO:0000256" key="2">
    <source>
        <dbReference type="SAM" id="SignalP"/>
    </source>
</evidence>
<feature type="compositionally biased region" description="Low complexity" evidence="1">
    <location>
        <begin position="349"/>
        <end position="364"/>
    </location>
</feature>